<evidence type="ECO:0000313" key="3">
    <source>
        <dbReference type="EMBL" id="CAI9975035.1"/>
    </source>
</evidence>
<dbReference type="EMBL" id="CAXDID020000497">
    <property type="protein sequence ID" value="CAL6097478.1"/>
    <property type="molecule type" value="Genomic_DNA"/>
</dbReference>
<name>A0AA86Q8E0_9EUKA</name>
<comment type="caution">
    <text evidence="2">The sequence shown here is derived from an EMBL/GenBank/DDBJ whole genome shotgun (WGS) entry which is preliminary data.</text>
</comment>
<protein>
    <submittedName>
        <fullName evidence="2">LSM domain-containing protein</fullName>
    </submittedName>
    <submittedName>
        <fullName evidence="4">LSM_domain-containing protein</fullName>
    </submittedName>
</protein>
<reference evidence="2" key="1">
    <citation type="submission" date="2023-06" db="EMBL/GenBank/DDBJ databases">
        <authorList>
            <person name="Kurt Z."/>
        </authorList>
    </citation>
    <scope>NUCLEOTIDE SEQUENCE</scope>
</reference>
<dbReference type="Gene3D" id="2.30.30.100">
    <property type="match status" value="1"/>
</dbReference>
<evidence type="ECO:0000259" key="1">
    <source>
        <dbReference type="SMART" id="SM00651"/>
    </source>
</evidence>
<feature type="domain" description="Sm" evidence="1">
    <location>
        <begin position="6"/>
        <end position="71"/>
    </location>
</feature>
<evidence type="ECO:0000313" key="6">
    <source>
        <dbReference type="Proteomes" id="UP001642409"/>
    </source>
</evidence>
<dbReference type="EMBL" id="CATOUU010001158">
    <property type="protein sequence ID" value="CAI9975035.1"/>
    <property type="molecule type" value="Genomic_DNA"/>
</dbReference>
<dbReference type="InterPro" id="IPR010920">
    <property type="entry name" value="LSM_dom_sf"/>
</dbReference>
<dbReference type="Proteomes" id="UP001642409">
    <property type="component" value="Unassembled WGS sequence"/>
</dbReference>
<evidence type="ECO:0000313" key="4">
    <source>
        <dbReference type="EMBL" id="CAL6053922.1"/>
    </source>
</evidence>
<sequence length="113" mass="12721">MDKPQELLKACQHTAVLVKLNNGSQIFGVLRNMDAYYNLNLSDCQVINEQGDISSVNQMKINGTFVQSIRLSDQSVQQVEQKVKQQQIPQQTVEVSNITVTVDKPKPKFSLTK</sequence>
<dbReference type="SUPFAM" id="SSF50182">
    <property type="entry name" value="Sm-like ribonucleoproteins"/>
    <property type="match status" value="1"/>
</dbReference>
<evidence type="ECO:0000313" key="5">
    <source>
        <dbReference type="EMBL" id="CAL6097478.1"/>
    </source>
</evidence>
<dbReference type="AlphaFoldDB" id="A0AA86Q8E0"/>
<evidence type="ECO:0000313" key="2">
    <source>
        <dbReference type="EMBL" id="CAI9951367.1"/>
    </source>
</evidence>
<proteinExistence type="predicted"/>
<dbReference type="SMART" id="SM00651">
    <property type="entry name" value="Sm"/>
    <property type="match status" value="1"/>
</dbReference>
<gene>
    <name evidence="2" type="ORF">HINF_LOCUS39012</name>
    <name evidence="4" type="ORF">HINF_LOCUS45778</name>
    <name evidence="3" type="ORF">HINF_LOCUS62680</name>
    <name evidence="5" type="ORF">HINF_LOCUS69028</name>
</gene>
<accession>A0AA86Q8E0</accession>
<organism evidence="2">
    <name type="scientific">Hexamita inflata</name>
    <dbReference type="NCBI Taxonomy" id="28002"/>
    <lineage>
        <taxon>Eukaryota</taxon>
        <taxon>Metamonada</taxon>
        <taxon>Diplomonadida</taxon>
        <taxon>Hexamitidae</taxon>
        <taxon>Hexamitinae</taxon>
        <taxon>Hexamita</taxon>
    </lineage>
</organism>
<dbReference type="EMBL" id="CATOUU010000823">
    <property type="protein sequence ID" value="CAI9951367.1"/>
    <property type="molecule type" value="Genomic_DNA"/>
</dbReference>
<reference evidence="4 6" key="2">
    <citation type="submission" date="2024-07" db="EMBL/GenBank/DDBJ databases">
        <authorList>
            <person name="Akdeniz Z."/>
        </authorList>
    </citation>
    <scope>NUCLEOTIDE SEQUENCE [LARGE SCALE GENOMIC DNA]</scope>
</reference>
<dbReference type="InterPro" id="IPR001163">
    <property type="entry name" value="Sm_dom_euk/arc"/>
</dbReference>
<keyword evidence="6" id="KW-1185">Reference proteome</keyword>
<dbReference type="EMBL" id="CAXDID020000199">
    <property type="protein sequence ID" value="CAL6053922.1"/>
    <property type="molecule type" value="Genomic_DNA"/>
</dbReference>
<dbReference type="Pfam" id="PF01423">
    <property type="entry name" value="LSM"/>
    <property type="match status" value="1"/>
</dbReference>